<evidence type="ECO:0000256" key="2">
    <source>
        <dbReference type="ARBA" id="ARBA00022946"/>
    </source>
</evidence>
<dbReference type="SUPFAM" id="SSF103025">
    <property type="entry name" value="Folate-binding domain"/>
    <property type="match status" value="1"/>
</dbReference>
<dbReference type="Gene3D" id="3.30.1360.120">
    <property type="entry name" value="Probable tRNA modification gtpase trme, domain 1"/>
    <property type="match status" value="1"/>
</dbReference>
<feature type="domain" description="CAF17 C-terminal" evidence="4">
    <location>
        <begin position="239"/>
        <end position="312"/>
    </location>
</feature>
<organism evidence="5 6">
    <name type="scientific">Daphnia pulex</name>
    <name type="common">Water flea</name>
    <dbReference type="NCBI Taxonomy" id="6669"/>
    <lineage>
        <taxon>Eukaryota</taxon>
        <taxon>Metazoa</taxon>
        <taxon>Ecdysozoa</taxon>
        <taxon>Arthropoda</taxon>
        <taxon>Crustacea</taxon>
        <taxon>Branchiopoda</taxon>
        <taxon>Diplostraca</taxon>
        <taxon>Cladocera</taxon>
        <taxon>Anomopoda</taxon>
        <taxon>Daphniidae</taxon>
        <taxon>Daphnia</taxon>
    </lineage>
</organism>
<dbReference type="GO" id="GO:0016226">
    <property type="term" value="P:iron-sulfur cluster assembly"/>
    <property type="evidence" value="ECO:0000318"/>
    <property type="project" value="GO_Central"/>
</dbReference>
<evidence type="ECO:0000256" key="1">
    <source>
        <dbReference type="ARBA" id="ARBA00004173"/>
    </source>
</evidence>
<dbReference type="GO" id="GO:0005759">
    <property type="term" value="C:mitochondrial matrix"/>
    <property type="evidence" value="ECO:0000318"/>
    <property type="project" value="GO_Central"/>
</dbReference>
<keyword evidence="2" id="KW-0809">Transit peptide</keyword>
<protein>
    <recommendedName>
        <fullName evidence="4">CAF17 C-terminal domain-containing protein</fullName>
    </recommendedName>
</protein>
<dbReference type="Gene3D" id="2.40.30.160">
    <property type="match status" value="1"/>
</dbReference>
<keyword evidence="3" id="KW-0496">Mitochondrion</keyword>
<dbReference type="InterPro" id="IPR027266">
    <property type="entry name" value="TrmE/GcvT-like"/>
</dbReference>
<keyword evidence="6" id="KW-1185">Reference proteome</keyword>
<evidence type="ECO:0000256" key="3">
    <source>
        <dbReference type="ARBA" id="ARBA00023128"/>
    </source>
</evidence>
<reference evidence="5 6" key="1">
    <citation type="journal article" date="2011" name="Science">
        <title>The ecoresponsive genome of Daphnia pulex.</title>
        <authorList>
            <person name="Colbourne J.K."/>
            <person name="Pfrender M.E."/>
            <person name="Gilbert D."/>
            <person name="Thomas W.K."/>
            <person name="Tucker A."/>
            <person name="Oakley T.H."/>
            <person name="Tokishita S."/>
            <person name="Aerts A."/>
            <person name="Arnold G.J."/>
            <person name="Basu M.K."/>
            <person name="Bauer D.J."/>
            <person name="Caceres C.E."/>
            <person name="Carmel L."/>
            <person name="Casola C."/>
            <person name="Choi J.H."/>
            <person name="Detter J.C."/>
            <person name="Dong Q."/>
            <person name="Dusheyko S."/>
            <person name="Eads B.D."/>
            <person name="Frohlich T."/>
            <person name="Geiler-Samerotte K.A."/>
            <person name="Gerlach D."/>
            <person name="Hatcher P."/>
            <person name="Jogdeo S."/>
            <person name="Krijgsveld J."/>
            <person name="Kriventseva E.V."/>
            <person name="Kultz D."/>
            <person name="Laforsch C."/>
            <person name="Lindquist E."/>
            <person name="Lopez J."/>
            <person name="Manak J.R."/>
            <person name="Muller J."/>
            <person name="Pangilinan J."/>
            <person name="Patwardhan R.P."/>
            <person name="Pitluck S."/>
            <person name="Pritham E.J."/>
            <person name="Rechtsteiner A."/>
            <person name="Rho M."/>
            <person name="Rogozin I.B."/>
            <person name="Sakarya O."/>
            <person name="Salamov A."/>
            <person name="Schaack S."/>
            <person name="Shapiro H."/>
            <person name="Shiga Y."/>
            <person name="Skalitzky C."/>
            <person name="Smith Z."/>
            <person name="Souvorov A."/>
            <person name="Sung W."/>
            <person name="Tang Z."/>
            <person name="Tsuchiya D."/>
            <person name="Tu H."/>
            <person name="Vos H."/>
            <person name="Wang M."/>
            <person name="Wolf Y.I."/>
            <person name="Yamagata H."/>
            <person name="Yamada T."/>
            <person name="Ye Y."/>
            <person name="Shaw J.R."/>
            <person name="Andrews J."/>
            <person name="Crease T.J."/>
            <person name="Tang H."/>
            <person name="Lucas S.M."/>
            <person name="Robertson H.M."/>
            <person name="Bork P."/>
            <person name="Koonin E.V."/>
            <person name="Zdobnov E.M."/>
            <person name="Grigoriev I.V."/>
            <person name="Lynch M."/>
            <person name="Boore J.L."/>
        </authorList>
    </citation>
    <scope>NUCLEOTIDE SEQUENCE [LARGE SCALE GENOMIC DNA]</scope>
</reference>
<name>E9H0D4_DAPPU</name>
<dbReference type="InterPro" id="IPR045179">
    <property type="entry name" value="YgfZ/GcvT"/>
</dbReference>
<dbReference type="OMA" id="MDRLHGV"/>
<evidence type="ECO:0000313" key="6">
    <source>
        <dbReference type="Proteomes" id="UP000000305"/>
    </source>
</evidence>
<dbReference type="KEGG" id="dpx:DAPPUDRAFT_199709"/>
<dbReference type="FunFam" id="3.30.1360.120:FF:000071">
    <property type="entry name" value="Putative transferase CAF17, mitochondrial"/>
    <property type="match status" value="1"/>
</dbReference>
<dbReference type="EMBL" id="GL732580">
    <property type="protein sequence ID" value="EFX74839.1"/>
    <property type="molecule type" value="Genomic_DNA"/>
</dbReference>
<accession>E9H0D4</accession>
<dbReference type="OrthoDB" id="191995at2759"/>
<dbReference type="InterPro" id="IPR057460">
    <property type="entry name" value="CAF17_C"/>
</dbReference>
<dbReference type="Pfam" id="PF25455">
    <property type="entry name" value="Beta-barrel_CAF17_C"/>
    <property type="match status" value="1"/>
</dbReference>
<proteinExistence type="predicted"/>
<comment type="subcellular location">
    <subcellularLocation>
        <location evidence="1">Mitochondrion</location>
    </subcellularLocation>
</comment>
<dbReference type="STRING" id="6669.E9H0D4"/>
<sequence length="326" mass="36772">MWRSIQAVALRSVAASSVRRVHQKCTVNAQELKGRAIVKVSGVDAGPYLQGLMTNDIKHLDEDNNPNMYCMFLNRQGRILYDAIIHSSKESGSYLIECDAECSESLAKHLTMFRVRRKVVISIEETLKPWVLFDQPPEDLSNEVILARDPRVKELGWRVLVDSNKSLSHLIKNLCVDNTDRYTELRYKLGVGEGSPDMPPGTCFPLECNCDYLHGVSFHKGCYLGQELTARTYHTGVTRKRLMPVVFQQPSDSIQLESTISDENGQRVGKLRGYLHGSVYGLGLLRIEQALSSSQLKIDSNLIETHRPAWWPIEAPKDRAQLESSS</sequence>
<dbReference type="Proteomes" id="UP000000305">
    <property type="component" value="Unassembled WGS sequence"/>
</dbReference>
<dbReference type="HOGENOM" id="CLU_007884_7_1_1"/>
<dbReference type="eggNOG" id="KOG2929">
    <property type="taxonomic scope" value="Eukaryota"/>
</dbReference>
<evidence type="ECO:0000313" key="5">
    <source>
        <dbReference type="EMBL" id="EFX74839.1"/>
    </source>
</evidence>
<dbReference type="AlphaFoldDB" id="E9H0D4"/>
<dbReference type="PANTHER" id="PTHR22602">
    <property type="entry name" value="TRANSFERASE CAF17, MITOCHONDRIAL-RELATED"/>
    <property type="match status" value="1"/>
</dbReference>
<dbReference type="InParanoid" id="E9H0D4"/>
<dbReference type="FunCoup" id="E9H0D4">
    <property type="interactions" value="687"/>
</dbReference>
<evidence type="ECO:0000259" key="4">
    <source>
        <dbReference type="Pfam" id="PF25455"/>
    </source>
</evidence>
<dbReference type="InterPro" id="IPR017703">
    <property type="entry name" value="YgfZ/GCV_T_CS"/>
</dbReference>
<dbReference type="PANTHER" id="PTHR22602:SF0">
    <property type="entry name" value="TRANSFERASE CAF17, MITOCHONDRIAL-RELATED"/>
    <property type="match status" value="1"/>
</dbReference>
<dbReference type="NCBIfam" id="TIGR03317">
    <property type="entry name" value="ygfZ_signature"/>
    <property type="match status" value="1"/>
</dbReference>
<gene>
    <name evidence="5" type="ORF">DAPPUDRAFT_199709</name>
</gene>